<name>A0A3D8YGE0_9BACT</name>
<evidence type="ECO:0008006" key="3">
    <source>
        <dbReference type="Google" id="ProtNLM"/>
    </source>
</evidence>
<dbReference type="InterPro" id="IPR024524">
    <property type="entry name" value="DUF3800"/>
</dbReference>
<accession>A0A3D8YGE0</accession>
<evidence type="ECO:0000313" key="2">
    <source>
        <dbReference type="Proteomes" id="UP000256373"/>
    </source>
</evidence>
<evidence type="ECO:0000313" key="1">
    <source>
        <dbReference type="EMBL" id="REA63459.1"/>
    </source>
</evidence>
<reference evidence="1 2" key="1">
    <citation type="submission" date="2018-07" db="EMBL/GenBank/DDBJ databases">
        <title>Dyadobacter roseus sp. nov., isolated from rose rhizosphere soil.</title>
        <authorList>
            <person name="Chen L."/>
        </authorList>
    </citation>
    <scope>NUCLEOTIDE SEQUENCE [LARGE SCALE GENOMIC DNA]</scope>
    <source>
        <strain evidence="1 2">RS19</strain>
    </source>
</reference>
<keyword evidence="2" id="KW-1185">Reference proteome</keyword>
<organism evidence="1 2">
    <name type="scientific">Dyadobacter luteus</name>
    <dbReference type="NCBI Taxonomy" id="2259619"/>
    <lineage>
        <taxon>Bacteria</taxon>
        <taxon>Pseudomonadati</taxon>
        <taxon>Bacteroidota</taxon>
        <taxon>Cytophagia</taxon>
        <taxon>Cytophagales</taxon>
        <taxon>Spirosomataceae</taxon>
        <taxon>Dyadobacter</taxon>
    </lineage>
</organism>
<dbReference type="EMBL" id="QNUL01000002">
    <property type="protein sequence ID" value="REA63459.1"/>
    <property type="molecule type" value="Genomic_DNA"/>
</dbReference>
<comment type="caution">
    <text evidence="1">The sequence shown here is derived from an EMBL/GenBank/DDBJ whole genome shotgun (WGS) entry which is preliminary data.</text>
</comment>
<dbReference type="AlphaFoldDB" id="A0A3D8YGE0"/>
<gene>
    <name evidence="1" type="ORF">DSL64_03145</name>
</gene>
<proteinExistence type="predicted"/>
<sequence length="388" mass="44428">MITMPEQIAFLEEWGTYGLEFLKKENNGEDTSTHFIVTALLLAKRDVEYANNTLEAIAKKHFDDGVISSATVDNDHERRKQILNEVLSAPFRIFALVVDKRQLIGEGLRYKGSLHKFLHGLADRELYGLFNNLELVGKPKSADSFMEGFIKYTHQNHIPNLFNESTFGFVKPHGDFILQASDFIAGTMARCYDENLLTDQRQDFVELIQPSLLTMKFWPDVFAPYLVKVNTKELRYNEELANLSVKLANDFINRKSGIQAPHIADQLACLGFLLFHFRHISPTRYISSFEIIEHIRVRRGKSVSLHYFQTKVIAPLRDAGVLIASSSRGYKLPASEGDLYDFINHSNTIVEPMLSRIKKFRDQISHATKGKLDVLDRDEYAVIRKILD</sequence>
<dbReference type="Proteomes" id="UP000256373">
    <property type="component" value="Unassembled WGS sequence"/>
</dbReference>
<dbReference type="Pfam" id="PF12686">
    <property type="entry name" value="DUF3800"/>
    <property type="match status" value="1"/>
</dbReference>
<protein>
    <recommendedName>
        <fullName evidence="3">DUF3800 domain-containing protein</fullName>
    </recommendedName>
</protein>